<dbReference type="Proteomes" id="UP000266234">
    <property type="component" value="Unassembled WGS sequence"/>
</dbReference>
<sequence>MSAPTISDELCRPFVALFCRHALELDFNRDPVLLSQIVAESYQTTEAMMGCPLPKSQSAMPLDGELGIEILSEMILLFGRIIEFLDGELNRLVRDFQIDTNLEQMEPDEMVALMRFLSESVDSEVIYTGFQKIWKISMTKAVDPIRRVRNTFEEDMQILKDMLRDLTVEGSH</sequence>
<dbReference type="EMBL" id="PXOG01000479">
    <property type="protein sequence ID" value="RGP58510.1"/>
    <property type="molecule type" value="Genomic_DNA"/>
</dbReference>
<evidence type="ECO:0000313" key="1">
    <source>
        <dbReference type="EMBL" id="RGP58510.1"/>
    </source>
</evidence>
<evidence type="ECO:0000313" key="2">
    <source>
        <dbReference type="Proteomes" id="UP000266234"/>
    </source>
</evidence>
<comment type="caution">
    <text evidence="1">The sequence shown here is derived from an EMBL/GenBank/DDBJ whole genome shotgun (WGS) entry which is preliminary data.</text>
</comment>
<organism evidence="1 2">
    <name type="scientific">Fusarium longipes</name>
    <dbReference type="NCBI Taxonomy" id="694270"/>
    <lineage>
        <taxon>Eukaryota</taxon>
        <taxon>Fungi</taxon>
        <taxon>Dikarya</taxon>
        <taxon>Ascomycota</taxon>
        <taxon>Pezizomycotina</taxon>
        <taxon>Sordariomycetes</taxon>
        <taxon>Hypocreomycetidae</taxon>
        <taxon>Hypocreales</taxon>
        <taxon>Nectriaceae</taxon>
        <taxon>Fusarium</taxon>
    </lineage>
</organism>
<proteinExistence type="predicted"/>
<name>A0A395REH2_9HYPO</name>
<protein>
    <submittedName>
        <fullName evidence="1">Uncharacterized protein</fullName>
    </submittedName>
</protein>
<keyword evidence="2" id="KW-1185">Reference proteome</keyword>
<dbReference type="AlphaFoldDB" id="A0A395REH2"/>
<gene>
    <name evidence="1" type="ORF">FLONG3_11431</name>
</gene>
<accession>A0A395REH2</accession>
<dbReference type="OrthoDB" id="5106734at2759"/>
<reference evidence="1 2" key="1">
    <citation type="journal article" date="2018" name="PLoS Pathog.">
        <title>Evolution of structural diversity of trichothecenes, a family of toxins produced by plant pathogenic and entomopathogenic fungi.</title>
        <authorList>
            <person name="Proctor R.H."/>
            <person name="McCormick S.P."/>
            <person name="Kim H.S."/>
            <person name="Cardoza R.E."/>
            <person name="Stanley A.M."/>
            <person name="Lindo L."/>
            <person name="Kelly A."/>
            <person name="Brown D.W."/>
            <person name="Lee T."/>
            <person name="Vaughan M.M."/>
            <person name="Alexander N.J."/>
            <person name="Busman M."/>
            <person name="Gutierrez S."/>
        </authorList>
    </citation>
    <scope>NUCLEOTIDE SEQUENCE [LARGE SCALE GENOMIC DNA]</scope>
    <source>
        <strain evidence="1 2">NRRL 20695</strain>
    </source>
</reference>